<dbReference type="OrthoDB" id="2414723at2759"/>
<gene>
    <name evidence="2" type="ORF">FDP41_001567</name>
</gene>
<reference evidence="2 3" key="1">
    <citation type="journal article" date="2019" name="Sci. Rep.">
        <title>Nanopore sequencing improves the draft genome of the human pathogenic amoeba Naegleria fowleri.</title>
        <authorList>
            <person name="Liechti N."/>
            <person name="Schurch N."/>
            <person name="Bruggmann R."/>
            <person name="Wittwer M."/>
        </authorList>
    </citation>
    <scope>NUCLEOTIDE SEQUENCE [LARGE SCALE GENOMIC DNA]</scope>
    <source>
        <strain evidence="2 3">ATCC 30894</strain>
    </source>
</reference>
<dbReference type="SUPFAM" id="SSF54695">
    <property type="entry name" value="POZ domain"/>
    <property type="match status" value="2"/>
</dbReference>
<feature type="domain" description="Potassium channel tetramerisation-type BTB" evidence="1">
    <location>
        <begin position="168"/>
        <end position="251"/>
    </location>
</feature>
<dbReference type="InterPro" id="IPR003131">
    <property type="entry name" value="T1-type_BTB"/>
</dbReference>
<dbReference type="PANTHER" id="PTHR11145:SF8">
    <property type="entry name" value="RE57120P"/>
    <property type="match status" value="1"/>
</dbReference>
<dbReference type="EMBL" id="VFQX01000027">
    <property type="protein sequence ID" value="KAF0979224.1"/>
    <property type="molecule type" value="Genomic_DNA"/>
</dbReference>
<accession>A0A6A5BY27</accession>
<protein>
    <recommendedName>
        <fullName evidence="1">Potassium channel tetramerisation-type BTB domain-containing protein</fullName>
    </recommendedName>
</protein>
<organism evidence="2 3">
    <name type="scientific">Naegleria fowleri</name>
    <name type="common">Brain eating amoeba</name>
    <dbReference type="NCBI Taxonomy" id="5763"/>
    <lineage>
        <taxon>Eukaryota</taxon>
        <taxon>Discoba</taxon>
        <taxon>Heterolobosea</taxon>
        <taxon>Tetramitia</taxon>
        <taxon>Eutetramitia</taxon>
        <taxon>Vahlkampfiidae</taxon>
        <taxon>Naegleria</taxon>
    </lineage>
</organism>
<evidence type="ECO:0000313" key="3">
    <source>
        <dbReference type="Proteomes" id="UP000444721"/>
    </source>
</evidence>
<dbReference type="Pfam" id="PF02214">
    <property type="entry name" value="BTB_2"/>
    <property type="match status" value="1"/>
</dbReference>
<dbReference type="InterPro" id="IPR011333">
    <property type="entry name" value="SKP1/BTB/POZ_sf"/>
</dbReference>
<name>A0A6A5BY27_NAEFO</name>
<dbReference type="VEuPathDB" id="AmoebaDB:NfTy_053810"/>
<dbReference type="GO" id="GO:0051260">
    <property type="term" value="P:protein homooligomerization"/>
    <property type="evidence" value="ECO:0007669"/>
    <property type="project" value="InterPro"/>
</dbReference>
<proteinExistence type="predicted"/>
<evidence type="ECO:0000259" key="1">
    <source>
        <dbReference type="Pfam" id="PF02214"/>
    </source>
</evidence>
<dbReference type="RefSeq" id="XP_044563937.1">
    <property type="nucleotide sequence ID" value="XM_044704665.1"/>
</dbReference>
<sequence>MIKVMMNSDFKIDRDENGAILFKDRNPDYFPLILEHLRTGSTTHIGLWEENSADSIQHLKNLLEESDFFGTTKLSERICHLLEKFGEQPEMQQEDDEVQEITMPSVFNDTMVSENQHLADEEWILKFNQLTIEEQSRVEKYFQEHESLLEQEKKTVLEKENRLKPTFVTFNVRGISFSVNIEKLVKHSESVFIHMLKKMDKTSSIFLDPDPDVYRIIFNYLESENTSCIPRDSAKQKQIYKEAKELRLKELIEYFNPFRYPIEL</sequence>
<evidence type="ECO:0000313" key="2">
    <source>
        <dbReference type="EMBL" id="KAF0979224.1"/>
    </source>
</evidence>
<dbReference type="InterPro" id="IPR045068">
    <property type="entry name" value="BACURD1-3"/>
</dbReference>
<dbReference type="AlphaFoldDB" id="A0A6A5BY27"/>
<dbReference type="VEuPathDB" id="AmoebaDB:FDP41_001567"/>
<dbReference type="Proteomes" id="UP000444721">
    <property type="component" value="Unassembled WGS sequence"/>
</dbReference>
<dbReference type="Gene3D" id="3.30.710.10">
    <property type="entry name" value="Potassium Channel Kv1.1, Chain A"/>
    <property type="match status" value="2"/>
</dbReference>
<dbReference type="VEuPathDB" id="AmoebaDB:NF0075350"/>
<comment type="caution">
    <text evidence="2">The sequence shown here is derived from an EMBL/GenBank/DDBJ whole genome shotgun (WGS) entry which is preliminary data.</text>
</comment>
<dbReference type="PANTHER" id="PTHR11145">
    <property type="entry name" value="BTB/POZ DOMAIN-CONTAINING ADAPTER FOR CUL3-MEDIATED RHOA DEGRADATION PROTEIN FAMILY MEMBER"/>
    <property type="match status" value="1"/>
</dbReference>
<dbReference type="GeneID" id="68108785"/>
<keyword evidence="3" id="KW-1185">Reference proteome</keyword>